<accession>A0A5J6N341</accession>
<dbReference type="Gene3D" id="3.40.190.10">
    <property type="entry name" value="Periplasmic binding protein-like II"/>
    <property type="match status" value="2"/>
</dbReference>
<reference evidence="4 5" key="1">
    <citation type="submission" date="2019-08" db="EMBL/GenBank/DDBJ databases">
        <title>Hyperibacter terrae gen. nov., sp. nov. and Hyperibacter viscosus sp. nov., two new members in the family Rhodospirillaceae isolated from the rhizosphere of Hypericum perforatum.</title>
        <authorList>
            <person name="Noviana Z."/>
        </authorList>
    </citation>
    <scope>NUCLEOTIDE SEQUENCE [LARGE SCALE GENOMIC DNA]</scope>
    <source>
        <strain evidence="4 5">R5959</strain>
    </source>
</reference>
<dbReference type="Proteomes" id="UP000325797">
    <property type="component" value="Chromosome"/>
</dbReference>
<feature type="chain" id="PRO_5023944203" evidence="3">
    <location>
        <begin position="25"/>
        <end position="456"/>
    </location>
</feature>
<dbReference type="KEGG" id="hadh:FRZ61_43490"/>
<name>A0A5J6N341_9PROT</name>
<comment type="similarity">
    <text evidence="2">Belongs to the bacterial solute-binding protein 1 family.</text>
</comment>
<evidence type="ECO:0000256" key="2">
    <source>
        <dbReference type="ARBA" id="ARBA00008520"/>
    </source>
</evidence>
<dbReference type="SUPFAM" id="SSF53850">
    <property type="entry name" value="Periplasmic binding protein-like II"/>
    <property type="match status" value="1"/>
</dbReference>
<dbReference type="InterPro" id="IPR050490">
    <property type="entry name" value="Bact_solute-bd_prot1"/>
</dbReference>
<comment type="subcellular location">
    <subcellularLocation>
        <location evidence="1">Periplasm</location>
    </subcellularLocation>
</comment>
<keyword evidence="3" id="KW-0732">Signal</keyword>
<evidence type="ECO:0000256" key="3">
    <source>
        <dbReference type="SAM" id="SignalP"/>
    </source>
</evidence>
<evidence type="ECO:0000256" key="1">
    <source>
        <dbReference type="ARBA" id="ARBA00004418"/>
    </source>
</evidence>
<dbReference type="GO" id="GO:0042597">
    <property type="term" value="C:periplasmic space"/>
    <property type="evidence" value="ECO:0007669"/>
    <property type="project" value="UniProtKB-SubCell"/>
</dbReference>
<evidence type="ECO:0000313" key="4">
    <source>
        <dbReference type="EMBL" id="QEX24408.1"/>
    </source>
</evidence>
<dbReference type="OrthoDB" id="9804061at2"/>
<proteinExistence type="inferred from homology"/>
<evidence type="ECO:0000313" key="5">
    <source>
        <dbReference type="Proteomes" id="UP000325797"/>
    </source>
</evidence>
<keyword evidence="5" id="KW-1185">Reference proteome</keyword>
<organism evidence="4 5">
    <name type="scientific">Hypericibacter adhaerens</name>
    <dbReference type="NCBI Taxonomy" id="2602016"/>
    <lineage>
        <taxon>Bacteria</taxon>
        <taxon>Pseudomonadati</taxon>
        <taxon>Pseudomonadota</taxon>
        <taxon>Alphaproteobacteria</taxon>
        <taxon>Rhodospirillales</taxon>
        <taxon>Dongiaceae</taxon>
        <taxon>Hypericibacter</taxon>
    </lineage>
</organism>
<dbReference type="AlphaFoldDB" id="A0A5J6N341"/>
<dbReference type="PANTHER" id="PTHR43649">
    <property type="entry name" value="ARABINOSE-BINDING PROTEIN-RELATED"/>
    <property type="match status" value="1"/>
</dbReference>
<dbReference type="EMBL" id="CP042582">
    <property type="protein sequence ID" value="QEX24408.1"/>
    <property type="molecule type" value="Genomic_DNA"/>
</dbReference>
<protein>
    <submittedName>
        <fullName evidence="4">ABC transporter substrate-binding protein</fullName>
    </submittedName>
</protein>
<gene>
    <name evidence="4" type="ORF">FRZ61_43490</name>
</gene>
<dbReference type="InterPro" id="IPR006059">
    <property type="entry name" value="SBP"/>
</dbReference>
<feature type="signal peptide" evidence="3">
    <location>
        <begin position="1"/>
        <end position="24"/>
    </location>
</feature>
<sequence>MGKLRTLFLGLAAAAALMIGPALAADGPDKAKIDWQQFKGQSLELFFVKHPWTDAITPLLPEFEKLTGIKLNLTTAAEDAYWNKSSLGLASNKPPFDVFFLSMGINGYTAYSNNWLAQLNAQLDNPKLTDPAWYQYDDISKAAAAAFHLPDPSSSKVYGIPMSTEVYMFFYRKDLFKESGIDVNAITTMAQWMDALHKLKLPDGVYPASLRGGGLGILDELNGMVANTWGNTPYLKDRFVYFDEKWAPRFTDPKVKEGFKLWADLMKLSAPGVTSFDWYEATTQFAQGKAATFGPDASLFASIFLDPAQSTVADKVGFKALPAASADGAHTAMWSWGLSIPEKSAKKDAAWLFLEWATSPYVTEQVSLKTLASSRQSTWSSADYQAKLPEGFGNAVGESLAIAQPSIMYLTAADQVVQSMLDALQAIYGGTPVDEAMQKLQDQATDIVKQAGLYKP</sequence>
<dbReference type="RefSeq" id="WP_151119692.1">
    <property type="nucleotide sequence ID" value="NZ_DASZSC010000173.1"/>
</dbReference>
<dbReference type="Pfam" id="PF01547">
    <property type="entry name" value="SBP_bac_1"/>
    <property type="match status" value="1"/>
</dbReference>
<dbReference type="PANTHER" id="PTHR43649:SF12">
    <property type="entry name" value="DIACETYLCHITOBIOSE BINDING PROTEIN DASA"/>
    <property type="match status" value="1"/>
</dbReference>